<sequence length="131" mass="14339">MGNFAYLYTGLSPKEEETGADQINDSNNAMHEDLSRLFSVINNPNYNNSMQVPVEWYSDTTTVGGGEASSNGGHSNSVITDDNLSLEMQQIASMFRVDSSSTQQQRQQQQQHVRSTSTPGSCDLDNLPGIC</sequence>
<accession>A0ABQ8H2E7</accession>
<feature type="region of interest" description="Disordered" evidence="1">
    <location>
        <begin position="96"/>
        <end position="131"/>
    </location>
</feature>
<protein>
    <submittedName>
        <fullName evidence="2">Uncharacterized protein</fullName>
    </submittedName>
</protein>
<organism evidence="2 3">
    <name type="scientific">Xanthoceras sorbifolium</name>
    <dbReference type="NCBI Taxonomy" id="99658"/>
    <lineage>
        <taxon>Eukaryota</taxon>
        <taxon>Viridiplantae</taxon>
        <taxon>Streptophyta</taxon>
        <taxon>Embryophyta</taxon>
        <taxon>Tracheophyta</taxon>
        <taxon>Spermatophyta</taxon>
        <taxon>Magnoliopsida</taxon>
        <taxon>eudicotyledons</taxon>
        <taxon>Gunneridae</taxon>
        <taxon>Pentapetalae</taxon>
        <taxon>rosids</taxon>
        <taxon>malvids</taxon>
        <taxon>Sapindales</taxon>
        <taxon>Sapindaceae</taxon>
        <taxon>Xanthoceroideae</taxon>
        <taxon>Xanthoceras</taxon>
    </lineage>
</organism>
<feature type="compositionally biased region" description="Low complexity" evidence="1">
    <location>
        <begin position="99"/>
        <end position="118"/>
    </location>
</feature>
<evidence type="ECO:0000313" key="2">
    <source>
        <dbReference type="EMBL" id="KAH7544397.1"/>
    </source>
</evidence>
<name>A0ABQ8H2E7_9ROSI</name>
<reference evidence="2 3" key="1">
    <citation type="submission" date="2021-02" db="EMBL/GenBank/DDBJ databases">
        <title>Plant Genome Project.</title>
        <authorList>
            <person name="Zhang R.-G."/>
        </authorList>
    </citation>
    <scope>NUCLEOTIDE SEQUENCE [LARGE SCALE GENOMIC DNA]</scope>
    <source>
        <tissue evidence="2">Leaves</tissue>
    </source>
</reference>
<dbReference type="Proteomes" id="UP000827721">
    <property type="component" value="Unassembled WGS sequence"/>
</dbReference>
<feature type="region of interest" description="Disordered" evidence="1">
    <location>
        <begin position="61"/>
        <end position="81"/>
    </location>
</feature>
<gene>
    <name evidence="2" type="ORF">JRO89_XS15G0160400</name>
</gene>
<evidence type="ECO:0000256" key="1">
    <source>
        <dbReference type="SAM" id="MobiDB-lite"/>
    </source>
</evidence>
<keyword evidence="3" id="KW-1185">Reference proteome</keyword>
<evidence type="ECO:0000313" key="3">
    <source>
        <dbReference type="Proteomes" id="UP000827721"/>
    </source>
</evidence>
<dbReference type="EMBL" id="JAFEMO010000015">
    <property type="protein sequence ID" value="KAH7544397.1"/>
    <property type="molecule type" value="Genomic_DNA"/>
</dbReference>
<comment type="caution">
    <text evidence="2">The sequence shown here is derived from an EMBL/GenBank/DDBJ whole genome shotgun (WGS) entry which is preliminary data.</text>
</comment>
<proteinExistence type="predicted"/>